<dbReference type="Gene3D" id="1.10.510.10">
    <property type="entry name" value="Transferase(Phosphotransferase) domain 1"/>
    <property type="match status" value="1"/>
</dbReference>
<evidence type="ECO:0000256" key="12">
    <source>
        <dbReference type="ARBA" id="ARBA00022840"/>
    </source>
</evidence>
<keyword evidence="6" id="KW-0808">Transferase</keyword>
<feature type="transmembrane region" description="Helical" evidence="20">
    <location>
        <begin position="530"/>
        <end position="555"/>
    </location>
</feature>
<comment type="catalytic activity">
    <reaction evidence="17">
        <text>L-seryl-[protein] + ATP = O-phospho-L-seryl-[protein] + ADP + H(+)</text>
        <dbReference type="Rhea" id="RHEA:17989"/>
        <dbReference type="Rhea" id="RHEA-COMP:9863"/>
        <dbReference type="Rhea" id="RHEA-COMP:11604"/>
        <dbReference type="ChEBI" id="CHEBI:15378"/>
        <dbReference type="ChEBI" id="CHEBI:29999"/>
        <dbReference type="ChEBI" id="CHEBI:30616"/>
        <dbReference type="ChEBI" id="CHEBI:83421"/>
        <dbReference type="ChEBI" id="CHEBI:456216"/>
        <dbReference type="EC" id="2.7.11.1"/>
    </reaction>
</comment>
<keyword evidence="9" id="KW-0677">Repeat</keyword>
<dbReference type="InterPro" id="IPR011009">
    <property type="entry name" value="Kinase-like_dom_sf"/>
</dbReference>
<evidence type="ECO:0000256" key="6">
    <source>
        <dbReference type="ARBA" id="ARBA00022679"/>
    </source>
</evidence>
<dbReference type="GO" id="GO:0016020">
    <property type="term" value="C:membrane"/>
    <property type="evidence" value="ECO:0007669"/>
    <property type="project" value="UniProtKB-SubCell"/>
</dbReference>
<evidence type="ECO:0000259" key="21">
    <source>
        <dbReference type="PROSITE" id="PS50011"/>
    </source>
</evidence>
<evidence type="ECO:0000313" key="23">
    <source>
        <dbReference type="Proteomes" id="UP000594263"/>
    </source>
</evidence>
<dbReference type="PANTHER" id="PTHR45631">
    <property type="entry name" value="OS07G0107800 PROTEIN-RELATED"/>
    <property type="match status" value="1"/>
</dbReference>
<sequence>MTRIDLGWKREYALMAAARRRSESLLVILSCFLLATFVRVHAQSQTGFISLDCGSSTSYADSVTGIQYVPDTSFIDSGESKNVAATYNLSNLEKPLANVRSFPEGVRNCYTLRPQVNTVNGTRFLVRARFMYGNYDSMNRAPEFDLYIGVNLWASISFDSVSGVTTEEMIHVTTSNVTFVCLVNKGLGTPFISVLEMRVLDDDAYVTKLSGSLSLVHREYMGSGSEYRFADDVYDRIWKPAKRIQGTTYLSSNESVVTSNGYQPPQPVMRTALTSSNPTSNLNFSVAADLSTDKYYFYMHFAELQNLTGLNQTRQFNIFLNNNLFFGPITPVYRSTITVLSVDPQSAQQFNFSLRRTANSTLPPMLNAFEVYKLNPLSQAATDATDVGAVNSIKSSYGVTKLWQGDPCAPQNSSWEGLGCSFSGVESPRIIALNLSSSGLTGPISSSISNLKALERLDLSKNNLSGPVPEFLSSMTSLKFLNLSGNNFTGTVPVTLVTKSNEGFLTLSVEGNRYLCLSEPCNQSRGKSSVVVPVVSSVAGVIVLVLIVVAAFYIYRKKKSKGEEGQTDGTGRPLHNGSRTRDVVKPNKQQFTYSEILSITNNFQKVIGTGGFGTVYHGQLDDVQVAVKMVAPSSSQGYKEFEAESQILTRVHHRNLTSLIGYCDEGAKLGLIYEFMANGSLESHISDKNPQYLLWEDRLHIAIDAAQGLDYLHNGCRPPIVHRDVKTTNILLTETFQAKLADFGLSRVYPADGGTQQAFTVVAGTPGYLDPEYYRTQRLNEKSDVYSFGVVLLEIITSQPMRARSEDRTHISVWVKEVLSTTGDIKSIVDARLQGDYDMNSAWKAIELAMSCVSSASINRPTMSQVVMELKQCLEMEVARKMGGYTKDTIESSDLLSWDSNSEQPLAR</sequence>
<evidence type="ECO:0000256" key="10">
    <source>
        <dbReference type="ARBA" id="ARBA00022741"/>
    </source>
</evidence>
<dbReference type="InterPro" id="IPR000719">
    <property type="entry name" value="Prot_kinase_dom"/>
</dbReference>
<dbReference type="PROSITE" id="PS00107">
    <property type="entry name" value="PROTEIN_KINASE_ATP"/>
    <property type="match status" value="1"/>
</dbReference>
<feature type="region of interest" description="Disordered" evidence="19">
    <location>
        <begin position="562"/>
        <end position="582"/>
    </location>
</feature>
<dbReference type="InterPro" id="IPR001611">
    <property type="entry name" value="Leu-rich_rpt"/>
</dbReference>
<dbReference type="InterPro" id="IPR032675">
    <property type="entry name" value="LRR_dom_sf"/>
</dbReference>
<keyword evidence="3" id="KW-0723">Serine/threonine-protein kinase</keyword>
<dbReference type="FunFam" id="1.10.510.10:FF:000146">
    <property type="entry name" value="LRR receptor-like serine/threonine-protein kinase IOS1"/>
    <property type="match status" value="1"/>
</dbReference>
<evidence type="ECO:0000256" key="18">
    <source>
        <dbReference type="PROSITE-ProRule" id="PRU10141"/>
    </source>
</evidence>
<dbReference type="FunFam" id="3.80.10.10:FF:000129">
    <property type="entry name" value="Leucine-rich repeat receptor-like kinase"/>
    <property type="match status" value="1"/>
</dbReference>
<keyword evidence="12 18" id="KW-0067">ATP-binding</keyword>
<evidence type="ECO:0000256" key="16">
    <source>
        <dbReference type="ARBA" id="ARBA00047899"/>
    </source>
</evidence>
<keyword evidence="10 18" id="KW-0547">Nucleotide-binding</keyword>
<keyword evidence="8" id="KW-0732">Signal</keyword>
<evidence type="ECO:0000256" key="3">
    <source>
        <dbReference type="ARBA" id="ARBA00022527"/>
    </source>
</evidence>
<evidence type="ECO:0000256" key="1">
    <source>
        <dbReference type="ARBA" id="ARBA00004167"/>
    </source>
</evidence>
<dbReference type="Pfam" id="PF12819">
    <property type="entry name" value="Malectin_like"/>
    <property type="match status" value="1"/>
</dbReference>
<comment type="subcellular location">
    <subcellularLocation>
        <location evidence="1">Membrane</location>
        <topology evidence="1">Single-pass membrane protein</topology>
    </subcellularLocation>
</comment>
<dbReference type="CDD" id="cd14066">
    <property type="entry name" value="STKc_IRAK"/>
    <property type="match status" value="1"/>
</dbReference>
<evidence type="ECO:0000256" key="8">
    <source>
        <dbReference type="ARBA" id="ARBA00022729"/>
    </source>
</evidence>
<dbReference type="Gene3D" id="3.80.10.10">
    <property type="entry name" value="Ribonuclease Inhibitor"/>
    <property type="match status" value="1"/>
</dbReference>
<keyword evidence="23" id="KW-1185">Reference proteome</keyword>
<dbReference type="InterPro" id="IPR017441">
    <property type="entry name" value="Protein_kinase_ATP_BS"/>
</dbReference>
<evidence type="ECO:0000313" key="22">
    <source>
        <dbReference type="EnsemblPlants" id="Kaladp0092s0185.1.v1.1"/>
    </source>
</evidence>
<feature type="domain" description="Protein kinase" evidence="21">
    <location>
        <begin position="601"/>
        <end position="874"/>
    </location>
</feature>
<evidence type="ECO:0000256" key="4">
    <source>
        <dbReference type="ARBA" id="ARBA00022553"/>
    </source>
</evidence>
<accession>A0A7N1A3L7</accession>
<dbReference type="Pfam" id="PF13855">
    <property type="entry name" value="LRR_8"/>
    <property type="match status" value="1"/>
</dbReference>
<protein>
    <recommendedName>
        <fullName evidence="2">non-specific serine/threonine protein kinase</fullName>
        <ecNumber evidence="2">2.7.11.1</ecNumber>
    </recommendedName>
</protein>
<dbReference type="Pfam" id="PF07714">
    <property type="entry name" value="PK_Tyr_Ser-Thr"/>
    <property type="match status" value="1"/>
</dbReference>
<dbReference type="InterPro" id="IPR024788">
    <property type="entry name" value="Malectin-like_Carb-bd_dom"/>
</dbReference>
<dbReference type="SUPFAM" id="SSF52058">
    <property type="entry name" value="L domain-like"/>
    <property type="match status" value="1"/>
</dbReference>
<organism evidence="22 23">
    <name type="scientific">Kalanchoe fedtschenkoi</name>
    <name type="common">Lavender scallops</name>
    <name type="synonym">South American air plant</name>
    <dbReference type="NCBI Taxonomy" id="63787"/>
    <lineage>
        <taxon>Eukaryota</taxon>
        <taxon>Viridiplantae</taxon>
        <taxon>Streptophyta</taxon>
        <taxon>Embryophyta</taxon>
        <taxon>Tracheophyta</taxon>
        <taxon>Spermatophyta</taxon>
        <taxon>Magnoliopsida</taxon>
        <taxon>eudicotyledons</taxon>
        <taxon>Gunneridae</taxon>
        <taxon>Pentapetalae</taxon>
        <taxon>Saxifragales</taxon>
        <taxon>Crassulaceae</taxon>
        <taxon>Kalanchoe</taxon>
    </lineage>
</organism>
<keyword evidence="13 20" id="KW-1133">Transmembrane helix</keyword>
<dbReference type="EnsemblPlants" id="Kaladp0092s0185.1.v1.1">
    <property type="protein sequence ID" value="Kaladp0092s0185.1.v1.1"/>
    <property type="gene ID" value="Kaladp0092s0185.v1.1"/>
</dbReference>
<evidence type="ECO:0000256" key="14">
    <source>
        <dbReference type="ARBA" id="ARBA00023136"/>
    </source>
</evidence>
<reference evidence="22" key="1">
    <citation type="submission" date="2021-01" db="UniProtKB">
        <authorList>
            <consortium name="EnsemblPlants"/>
        </authorList>
    </citation>
    <scope>IDENTIFICATION</scope>
</reference>
<dbReference type="Gene3D" id="3.30.200.20">
    <property type="entry name" value="Phosphorylase Kinase, domain 1"/>
    <property type="match status" value="1"/>
</dbReference>
<keyword evidence="4" id="KW-0597">Phosphoprotein</keyword>
<evidence type="ECO:0000256" key="13">
    <source>
        <dbReference type="ARBA" id="ARBA00022989"/>
    </source>
</evidence>
<evidence type="ECO:0000256" key="5">
    <source>
        <dbReference type="ARBA" id="ARBA00022614"/>
    </source>
</evidence>
<dbReference type="InterPro" id="IPR001245">
    <property type="entry name" value="Ser-Thr/Tyr_kinase_cat_dom"/>
</dbReference>
<dbReference type="PROSITE" id="PS00108">
    <property type="entry name" value="PROTEIN_KINASE_ST"/>
    <property type="match status" value="1"/>
</dbReference>
<dbReference type="OMA" id="NNTINPH"/>
<keyword evidence="11" id="KW-0418">Kinase</keyword>
<keyword evidence="15" id="KW-0675">Receptor</keyword>
<dbReference type="SMART" id="SM00220">
    <property type="entry name" value="S_TKc"/>
    <property type="match status" value="1"/>
</dbReference>
<dbReference type="AlphaFoldDB" id="A0A7N1A3L7"/>
<keyword evidence="7 20" id="KW-0812">Transmembrane</keyword>
<evidence type="ECO:0000256" key="15">
    <source>
        <dbReference type="ARBA" id="ARBA00023170"/>
    </source>
</evidence>
<proteinExistence type="predicted"/>
<dbReference type="PROSITE" id="PS50011">
    <property type="entry name" value="PROTEIN_KINASE_DOM"/>
    <property type="match status" value="1"/>
</dbReference>
<evidence type="ECO:0000256" key="20">
    <source>
        <dbReference type="SAM" id="Phobius"/>
    </source>
</evidence>
<dbReference type="GO" id="GO:0005524">
    <property type="term" value="F:ATP binding"/>
    <property type="evidence" value="ECO:0007669"/>
    <property type="project" value="UniProtKB-UniRule"/>
</dbReference>
<evidence type="ECO:0000256" key="11">
    <source>
        <dbReference type="ARBA" id="ARBA00022777"/>
    </source>
</evidence>
<comment type="catalytic activity">
    <reaction evidence="16">
        <text>L-threonyl-[protein] + ATP = O-phospho-L-threonyl-[protein] + ADP + H(+)</text>
        <dbReference type="Rhea" id="RHEA:46608"/>
        <dbReference type="Rhea" id="RHEA-COMP:11060"/>
        <dbReference type="Rhea" id="RHEA-COMP:11605"/>
        <dbReference type="ChEBI" id="CHEBI:15378"/>
        <dbReference type="ChEBI" id="CHEBI:30013"/>
        <dbReference type="ChEBI" id="CHEBI:30616"/>
        <dbReference type="ChEBI" id="CHEBI:61977"/>
        <dbReference type="ChEBI" id="CHEBI:456216"/>
        <dbReference type="EC" id="2.7.11.1"/>
    </reaction>
</comment>
<dbReference type="SUPFAM" id="SSF56112">
    <property type="entry name" value="Protein kinase-like (PK-like)"/>
    <property type="match status" value="1"/>
</dbReference>
<keyword evidence="5" id="KW-0433">Leucine-rich repeat</keyword>
<dbReference type="PANTHER" id="PTHR45631:SF202">
    <property type="entry name" value="SENESCENCE-INDUCED RECEPTOR-LIKE SERINE_THREONINE-PROTEIN KINASE"/>
    <property type="match status" value="1"/>
</dbReference>
<dbReference type="InterPro" id="IPR008271">
    <property type="entry name" value="Ser/Thr_kinase_AS"/>
</dbReference>
<dbReference type="EC" id="2.7.11.1" evidence="2"/>
<dbReference type="Proteomes" id="UP000594263">
    <property type="component" value="Unplaced"/>
</dbReference>
<evidence type="ECO:0000256" key="9">
    <source>
        <dbReference type="ARBA" id="ARBA00022737"/>
    </source>
</evidence>
<evidence type="ECO:0000256" key="19">
    <source>
        <dbReference type="SAM" id="MobiDB-lite"/>
    </source>
</evidence>
<evidence type="ECO:0000256" key="2">
    <source>
        <dbReference type="ARBA" id="ARBA00012513"/>
    </source>
</evidence>
<evidence type="ECO:0000256" key="17">
    <source>
        <dbReference type="ARBA" id="ARBA00048679"/>
    </source>
</evidence>
<dbReference type="FunFam" id="3.30.200.20:FF:000394">
    <property type="entry name" value="Leucine-rich repeat receptor-like protein kinase"/>
    <property type="match status" value="1"/>
</dbReference>
<dbReference type="Gramene" id="Kaladp0092s0185.1.v1.1">
    <property type="protein sequence ID" value="Kaladp0092s0185.1.v1.1"/>
    <property type="gene ID" value="Kaladp0092s0185.v1.1"/>
</dbReference>
<dbReference type="GO" id="GO:0004674">
    <property type="term" value="F:protein serine/threonine kinase activity"/>
    <property type="evidence" value="ECO:0007669"/>
    <property type="project" value="UniProtKB-KW"/>
</dbReference>
<feature type="binding site" evidence="18">
    <location>
        <position position="628"/>
    </location>
    <ligand>
        <name>ATP</name>
        <dbReference type="ChEBI" id="CHEBI:30616"/>
    </ligand>
</feature>
<evidence type="ECO:0000256" key="7">
    <source>
        <dbReference type="ARBA" id="ARBA00022692"/>
    </source>
</evidence>
<name>A0A7N1A3L7_KALFE</name>
<dbReference type="Gene3D" id="2.60.120.430">
    <property type="entry name" value="Galactose-binding lectin"/>
    <property type="match status" value="1"/>
</dbReference>
<keyword evidence="14 20" id="KW-0472">Membrane</keyword>